<gene>
    <name evidence="6" type="ORF">ACFPJ4_10860</name>
</gene>
<evidence type="ECO:0000256" key="3">
    <source>
        <dbReference type="ARBA" id="ARBA00023163"/>
    </source>
</evidence>
<dbReference type="PANTHER" id="PTHR47506">
    <property type="entry name" value="TRANSCRIPTIONAL REGULATORY PROTEIN"/>
    <property type="match status" value="1"/>
</dbReference>
<dbReference type="InterPro" id="IPR036271">
    <property type="entry name" value="Tet_transcr_reg_TetR-rel_C_sf"/>
</dbReference>
<dbReference type="RefSeq" id="WP_386740433.1">
    <property type="nucleotide sequence ID" value="NZ_JBHSMG010000002.1"/>
</dbReference>
<keyword evidence="3" id="KW-0804">Transcription</keyword>
<comment type="caution">
    <text evidence="6">The sequence shown here is derived from an EMBL/GenBank/DDBJ whole genome shotgun (WGS) entry which is preliminary data.</text>
</comment>
<dbReference type="Pfam" id="PF00440">
    <property type="entry name" value="TetR_N"/>
    <property type="match status" value="1"/>
</dbReference>
<reference evidence="7" key="1">
    <citation type="journal article" date="2019" name="Int. J. Syst. Evol. Microbiol.">
        <title>The Global Catalogue of Microorganisms (GCM) 10K type strain sequencing project: providing services to taxonomists for standard genome sequencing and annotation.</title>
        <authorList>
            <consortium name="The Broad Institute Genomics Platform"/>
            <consortium name="The Broad Institute Genome Sequencing Center for Infectious Disease"/>
            <person name="Wu L."/>
            <person name="Ma J."/>
        </authorList>
    </citation>
    <scope>NUCLEOTIDE SEQUENCE [LARGE SCALE GENOMIC DNA]</scope>
    <source>
        <strain evidence="7">CGMCC 4.6997</strain>
    </source>
</reference>
<evidence type="ECO:0000256" key="2">
    <source>
        <dbReference type="ARBA" id="ARBA00023125"/>
    </source>
</evidence>
<keyword evidence="2 4" id="KW-0238">DNA-binding</keyword>
<keyword evidence="1" id="KW-0805">Transcription regulation</keyword>
<name>A0ABW0NSK6_9MICO</name>
<dbReference type="InterPro" id="IPR001647">
    <property type="entry name" value="HTH_TetR"/>
</dbReference>
<dbReference type="SUPFAM" id="SSF48498">
    <property type="entry name" value="Tetracyclin repressor-like, C-terminal domain"/>
    <property type="match status" value="1"/>
</dbReference>
<protein>
    <submittedName>
        <fullName evidence="6">TetR/AcrR family transcriptional regulator</fullName>
    </submittedName>
</protein>
<evidence type="ECO:0000259" key="5">
    <source>
        <dbReference type="PROSITE" id="PS50977"/>
    </source>
</evidence>
<evidence type="ECO:0000313" key="7">
    <source>
        <dbReference type="Proteomes" id="UP001596039"/>
    </source>
</evidence>
<evidence type="ECO:0000256" key="4">
    <source>
        <dbReference type="PROSITE-ProRule" id="PRU00335"/>
    </source>
</evidence>
<evidence type="ECO:0000313" key="6">
    <source>
        <dbReference type="EMBL" id="MFC5502738.1"/>
    </source>
</evidence>
<dbReference type="PROSITE" id="PS50977">
    <property type="entry name" value="HTH_TETR_2"/>
    <property type="match status" value="1"/>
</dbReference>
<accession>A0ABW0NSK6</accession>
<dbReference type="InterPro" id="IPR009057">
    <property type="entry name" value="Homeodomain-like_sf"/>
</dbReference>
<dbReference type="SUPFAM" id="SSF46689">
    <property type="entry name" value="Homeodomain-like"/>
    <property type="match status" value="1"/>
</dbReference>
<dbReference type="Gene3D" id="1.10.357.10">
    <property type="entry name" value="Tetracycline Repressor, domain 2"/>
    <property type="match status" value="1"/>
</dbReference>
<feature type="DNA-binding region" description="H-T-H motif" evidence="4">
    <location>
        <begin position="27"/>
        <end position="46"/>
    </location>
</feature>
<dbReference type="PANTHER" id="PTHR47506:SF1">
    <property type="entry name" value="HTH-TYPE TRANSCRIPTIONAL REGULATOR YJDC"/>
    <property type="match status" value="1"/>
</dbReference>
<feature type="domain" description="HTH tetR-type" evidence="5">
    <location>
        <begin position="4"/>
        <end position="64"/>
    </location>
</feature>
<proteinExistence type="predicted"/>
<sequence>MNDIETRDRVIAAADRLFYLRGIQAVSMDQLRAEAGIPLKRIYAEFPSKEAIVEAVLRHRTRIWAEGVQDATDRAADTRGKLLAVYDFLDRWFETSDFRGCVFINSFGELGATSPSIARIVREQKASFQRYVADLVAEAGGPESLAPQLALLAEGAQTTAAISGDPSAATHARAAAETLIDAALPALVP</sequence>
<organism evidence="6 7">
    <name type="scientific">Lysinimonas soli</name>
    <dbReference type="NCBI Taxonomy" id="1074233"/>
    <lineage>
        <taxon>Bacteria</taxon>
        <taxon>Bacillati</taxon>
        <taxon>Actinomycetota</taxon>
        <taxon>Actinomycetes</taxon>
        <taxon>Micrococcales</taxon>
        <taxon>Microbacteriaceae</taxon>
        <taxon>Lysinimonas</taxon>
    </lineage>
</organism>
<evidence type="ECO:0000256" key="1">
    <source>
        <dbReference type="ARBA" id="ARBA00023015"/>
    </source>
</evidence>
<keyword evidence="7" id="KW-1185">Reference proteome</keyword>
<dbReference type="EMBL" id="JBHSMG010000002">
    <property type="protein sequence ID" value="MFC5502738.1"/>
    <property type="molecule type" value="Genomic_DNA"/>
</dbReference>
<dbReference type="Proteomes" id="UP001596039">
    <property type="component" value="Unassembled WGS sequence"/>
</dbReference>